<feature type="domain" description="FAD dependent oxidoreductase" evidence="2">
    <location>
        <begin position="38"/>
        <end position="391"/>
    </location>
</feature>
<dbReference type="InterPro" id="IPR006076">
    <property type="entry name" value="FAD-dep_OxRdtase"/>
</dbReference>
<dbReference type="Proteomes" id="UP000261704">
    <property type="component" value="Chromosome"/>
</dbReference>
<dbReference type="PANTHER" id="PTHR13847">
    <property type="entry name" value="SARCOSINE DEHYDROGENASE-RELATED"/>
    <property type="match status" value="1"/>
</dbReference>
<dbReference type="AlphaFoldDB" id="A0A347UE49"/>
<dbReference type="InterPro" id="IPR036188">
    <property type="entry name" value="FAD/NAD-bd_sf"/>
</dbReference>
<dbReference type="SUPFAM" id="SSF51971">
    <property type="entry name" value="Nucleotide-binding domain"/>
    <property type="match status" value="1"/>
</dbReference>
<sequence>MNPIYANDKRGQYPDSWYAATATPLDPLPDLKGEVTADVCVVGGGYTGLSTALHLAEKGYSVVLLEAQRVGFGASGRNGGQVGHGHNMSQPSLEKKLGKADAKMLWDIAEDSITITRDLAAKHAPDAAFKPGHASAYFSQKEADAGRRDCEYLAENYGFGGQFLDKSATEEIVGTDQYYGMVLDSHGGYLHPLNLALGLARGAVAAGAKIFEQSNVHNIKAGRTASDKTVVQTDRGRVVADHVVLACNGYSNNLNRKTAARVMPINNFMVATEPLGARAAEILAREICIYDSYFVLNYYRMSEDGRLIFGGGESYGVKFPTDIAAKVRKPLEKLFPQLKGVKIDYAWGGTLGITTSRMPYFARVAPNVLTAAGYSGHGVALATLAGQIIAEAIAGQSERFDVLSRVPVTPFPGGRMFSTPILTLAMTWFSLRDRLGI</sequence>
<protein>
    <submittedName>
        <fullName evidence="3">FAD-binding oxidoreductase</fullName>
    </submittedName>
</protein>
<evidence type="ECO:0000259" key="2">
    <source>
        <dbReference type="Pfam" id="PF01266"/>
    </source>
</evidence>
<name>A0A347UE49_9RHOB</name>
<organism evidence="3 4">
    <name type="scientific">Profundibacter amoris</name>
    <dbReference type="NCBI Taxonomy" id="2171755"/>
    <lineage>
        <taxon>Bacteria</taxon>
        <taxon>Pseudomonadati</taxon>
        <taxon>Pseudomonadota</taxon>
        <taxon>Alphaproteobacteria</taxon>
        <taxon>Rhodobacterales</taxon>
        <taxon>Paracoccaceae</taxon>
        <taxon>Profundibacter</taxon>
    </lineage>
</organism>
<dbReference type="PANTHER" id="PTHR13847:SF281">
    <property type="entry name" value="FAD DEPENDENT OXIDOREDUCTASE DOMAIN-CONTAINING PROTEIN"/>
    <property type="match status" value="1"/>
</dbReference>
<dbReference type="Pfam" id="PF01266">
    <property type="entry name" value="DAO"/>
    <property type="match status" value="1"/>
</dbReference>
<dbReference type="Gene3D" id="3.30.9.10">
    <property type="entry name" value="D-Amino Acid Oxidase, subunit A, domain 2"/>
    <property type="match status" value="1"/>
</dbReference>
<dbReference type="Gene3D" id="3.50.50.60">
    <property type="entry name" value="FAD/NAD(P)-binding domain"/>
    <property type="match status" value="1"/>
</dbReference>
<evidence type="ECO:0000256" key="1">
    <source>
        <dbReference type="ARBA" id="ARBA00023002"/>
    </source>
</evidence>
<dbReference type="GO" id="GO:0005737">
    <property type="term" value="C:cytoplasm"/>
    <property type="evidence" value="ECO:0007669"/>
    <property type="project" value="TreeGrafter"/>
</dbReference>
<dbReference type="OrthoDB" id="9806601at2"/>
<dbReference type="EMBL" id="CP032125">
    <property type="protein sequence ID" value="AXX97127.1"/>
    <property type="molecule type" value="Genomic_DNA"/>
</dbReference>
<keyword evidence="4" id="KW-1185">Reference proteome</keyword>
<accession>A0A347UE49</accession>
<dbReference type="KEGG" id="pamo:BAR1_03780"/>
<reference evidence="3 4" key="1">
    <citation type="submission" date="2018-09" db="EMBL/GenBank/DDBJ databases">
        <title>Profundibacter amoris BAR1 gen. nov., sp. nov., a new member of the Roseobacter clade isolated at Lokis Castle Vent Field on the Arctic Mid-Oceanic Ridge.</title>
        <authorList>
            <person name="Le Moine Bauer S."/>
            <person name="Sjoeberg A.G."/>
            <person name="L'Haridon S."/>
            <person name="Stokke R."/>
            <person name="Roalkvam I."/>
            <person name="Steen I.H."/>
            <person name="Dahle H."/>
        </authorList>
    </citation>
    <scope>NUCLEOTIDE SEQUENCE [LARGE SCALE GENOMIC DNA]</scope>
    <source>
        <strain evidence="3 4">BAR1</strain>
    </source>
</reference>
<gene>
    <name evidence="3" type="ORF">BAR1_03780</name>
</gene>
<keyword evidence="1" id="KW-0560">Oxidoreductase</keyword>
<dbReference type="GO" id="GO:0016491">
    <property type="term" value="F:oxidoreductase activity"/>
    <property type="evidence" value="ECO:0007669"/>
    <property type="project" value="UniProtKB-KW"/>
</dbReference>
<dbReference type="RefSeq" id="WP_118941785.1">
    <property type="nucleotide sequence ID" value="NZ_CP032125.1"/>
</dbReference>
<evidence type="ECO:0000313" key="3">
    <source>
        <dbReference type="EMBL" id="AXX97127.1"/>
    </source>
</evidence>
<proteinExistence type="predicted"/>
<evidence type="ECO:0000313" key="4">
    <source>
        <dbReference type="Proteomes" id="UP000261704"/>
    </source>
</evidence>